<evidence type="ECO:0000313" key="2">
    <source>
        <dbReference type="Proteomes" id="UP000609346"/>
    </source>
</evidence>
<dbReference type="Proteomes" id="UP000609346">
    <property type="component" value="Unassembled WGS sequence"/>
</dbReference>
<reference evidence="1 2" key="1">
    <citation type="submission" date="2020-09" db="EMBL/GenBank/DDBJ databases">
        <title>Paenibacillus sp. strain PR3 16S rRNA gene Genome sequencing and assembly.</title>
        <authorList>
            <person name="Kim J."/>
        </authorList>
    </citation>
    <scope>NUCLEOTIDE SEQUENCE [LARGE SCALE GENOMIC DNA]</scope>
    <source>
        <strain evidence="1 2">PR3</strain>
    </source>
</reference>
<evidence type="ECO:0000313" key="1">
    <source>
        <dbReference type="EMBL" id="MBD3919037.1"/>
    </source>
</evidence>
<dbReference type="Gene3D" id="3.30.470.20">
    <property type="entry name" value="ATP-grasp fold, B domain"/>
    <property type="match status" value="1"/>
</dbReference>
<sequence>MSAHVGSKWRKTNALKKDKHVVQYIPETTRMNKASLNSLLHKYGMVYIKPEHGTYGNGVMRVDRLMSGYRYQLDKKINTFASFPAMYASIHKDTKGKRYLVQRGINLLKFKGRRFDLRVMVQLSPSKQWETTGIIGRLANKRKIVTNYHSGGEIVTAERLLAPHTKLVRSKLQSLAKLGVRTGRTMNKSFPRVYKIGLDIALEKDFKPWILEVNTSPDPYIFLKHPDRSIFRKIQRYERAHHKKSSSRSVQDPLVQ</sequence>
<gene>
    <name evidence="1" type="ORF">H8B09_09750</name>
</gene>
<protein>
    <submittedName>
        <fullName evidence="1">YheC/YheD family protein</fullName>
    </submittedName>
</protein>
<dbReference type="Pfam" id="PF14398">
    <property type="entry name" value="ATPgrasp_YheCD"/>
    <property type="match status" value="1"/>
</dbReference>
<dbReference type="InterPro" id="IPR026838">
    <property type="entry name" value="YheC/D"/>
</dbReference>
<proteinExistence type="predicted"/>
<dbReference type="EMBL" id="JACXZA010000002">
    <property type="protein sequence ID" value="MBD3919037.1"/>
    <property type="molecule type" value="Genomic_DNA"/>
</dbReference>
<dbReference type="RefSeq" id="WP_191203310.1">
    <property type="nucleotide sequence ID" value="NZ_JACXZA010000002.1"/>
</dbReference>
<comment type="caution">
    <text evidence="1">The sequence shown here is derived from an EMBL/GenBank/DDBJ whole genome shotgun (WGS) entry which is preliminary data.</text>
</comment>
<accession>A0ABR8MSU7</accession>
<name>A0ABR8MSU7_9BACL</name>
<keyword evidence="2" id="KW-1185">Reference proteome</keyword>
<dbReference type="SUPFAM" id="SSF56059">
    <property type="entry name" value="Glutathione synthetase ATP-binding domain-like"/>
    <property type="match status" value="1"/>
</dbReference>
<organism evidence="1 2">
    <name type="scientific">Paenibacillus terricola</name>
    <dbReference type="NCBI Taxonomy" id="2763503"/>
    <lineage>
        <taxon>Bacteria</taxon>
        <taxon>Bacillati</taxon>
        <taxon>Bacillota</taxon>
        <taxon>Bacilli</taxon>
        <taxon>Bacillales</taxon>
        <taxon>Paenibacillaceae</taxon>
        <taxon>Paenibacillus</taxon>
    </lineage>
</organism>